<organism evidence="1 2">
    <name type="scientific">Amycolatopsis magusensis</name>
    <dbReference type="NCBI Taxonomy" id="882444"/>
    <lineage>
        <taxon>Bacteria</taxon>
        <taxon>Bacillati</taxon>
        <taxon>Actinomycetota</taxon>
        <taxon>Actinomycetes</taxon>
        <taxon>Pseudonocardiales</taxon>
        <taxon>Pseudonocardiaceae</taxon>
        <taxon>Amycolatopsis</taxon>
    </lineage>
</organism>
<comment type="caution">
    <text evidence="1">The sequence shown here is derived from an EMBL/GenBank/DDBJ whole genome shotgun (WGS) entry which is preliminary data.</text>
</comment>
<protein>
    <submittedName>
        <fullName evidence="1">Uncharacterized protein</fullName>
    </submittedName>
</protein>
<sequence>MSGRLQSSELLFDEHLGGTQAGHHGARCFLLSLTQIRRRRRKGVAGRVSLVALGQQCSPHPKP</sequence>
<proteinExistence type="predicted"/>
<dbReference type="EMBL" id="JAGGMS010000001">
    <property type="protein sequence ID" value="MBP2185515.1"/>
    <property type="molecule type" value="Genomic_DNA"/>
</dbReference>
<gene>
    <name evidence="1" type="ORF">JOM49_007041</name>
</gene>
<evidence type="ECO:0000313" key="2">
    <source>
        <dbReference type="Proteomes" id="UP000741013"/>
    </source>
</evidence>
<keyword evidence="2" id="KW-1185">Reference proteome</keyword>
<evidence type="ECO:0000313" key="1">
    <source>
        <dbReference type="EMBL" id="MBP2185515.1"/>
    </source>
</evidence>
<accession>A0ABS4Q1F3</accession>
<reference evidence="1 2" key="1">
    <citation type="submission" date="2021-03" db="EMBL/GenBank/DDBJ databases">
        <title>Sequencing the genomes of 1000 actinobacteria strains.</title>
        <authorList>
            <person name="Klenk H.-P."/>
        </authorList>
    </citation>
    <scope>NUCLEOTIDE SEQUENCE [LARGE SCALE GENOMIC DNA]</scope>
    <source>
        <strain evidence="1 2">DSM 45510</strain>
    </source>
</reference>
<dbReference type="Proteomes" id="UP000741013">
    <property type="component" value="Unassembled WGS sequence"/>
</dbReference>
<name>A0ABS4Q1F3_9PSEU</name>
<dbReference type="RefSeq" id="WP_209668396.1">
    <property type="nucleotide sequence ID" value="NZ_JAGGMS010000001.1"/>
</dbReference>